<dbReference type="AlphaFoldDB" id="A0A0H3F8D3"/>
<evidence type="ECO:0000313" key="1">
    <source>
        <dbReference type="EMBL" id="ADW72209.1"/>
    </source>
</evidence>
<dbReference type="Proteomes" id="UP000007257">
    <property type="component" value="Chromosome"/>
</dbReference>
<organism evidence="1 2">
    <name type="scientific">Rahnella sp. (strain Y9602)</name>
    <dbReference type="NCBI Taxonomy" id="2703885"/>
    <lineage>
        <taxon>Bacteria</taxon>
        <taxon>Pseudomonadati</taxon>
        <taxon>Pseudomonadota</taxon>
        <taxon>Gammaproteobacteria</taxon>
        <taxon>Enterobacterales</taxon>
        <taxon>Yersiniaceae</taxon>
        <taxon>Rahnella</taxon>
    </lineage>
</organism>
<dbReference type="GO" id="GO:0003677">
    <property type="term" value="F:DNA binding"/>
    <property type="evidence" value="ECO:0007669"/>
    <property type="project" value="InterPro"/>
</dbReference>
<dbReference type="HOGENOM" id="CLU_076316_1_0_6"/>
<dbReference type="EMBL" id="CP002505">
    <property type="protein sequence ID" value="ADW72209.1"/>
    <property type="molecule type" value="Genomic_DNA"/>
</dbReference>
<dbReference type="RefSeq" id="WP_013573915.1">
    <property type="nucleotide sequence ID" value="NC_015061.1"/>
</dbReference>
<gene>
    <name evidence="1" type="ordered locus">Rahaq_0582</name>
</gene>
<sequence length="218" mass="23983">MISPCRRHMLRQSAINAAQQAAGQLTHATGYELQMQKLNADKQALHKLQSFQAKAELKRKLLPEYAPWVSGVLAEGNGAQDAILMTVMIWRIDAGDIAGALNIARYAFKHRLAMPFGTRTAGCAFTEEVIDQATRARAAGEPVSIELMLEVLELTDAEDMPDKVRAQLHKIIGYLYRDGGKDTLALERLKSALILDGKSGVKKDIERLESAIKKASGR</sequence>
<reference evidence="1 2" key="2">
    <citation type="journal article" date="2012" name="J. Bacteriol.">
        <title>Complete Genome Sequence of Rahnella sp. Strain Y9602, a Gammaproteobacterium Isolate from Metal- and Radionuclide-Contaminated Soil.</title>
        <authorList>
            <person name="Martinez R.J."/>
            <person name="Bruce D."/>
            <person name="Detter C."/>
            <person name="Goodwin L.A."/>
            <person name="Han J."/>
            <person name="Han C.S."/>
            <person name="Held B."/>
            <person name="Land M.L."/>
            <person name="Mikhailova N."/>
            <person name="Nolan M."/>
            <person name="Pennacchio L."/>
            <person name="Pitluck S."/>
            <person name="Tapia R."/>
            <person name="Woyke T."/>
            <person name="Sobecky P.A."/>
        </authorList>
    </citation>
    <scope>NUCLEOTIDE SEQUENCE [LARGE SCALE GENOMIC DNA]</scope>
    <source>
        <strain evidence="1 2">Y9602</strain>
    </source>
</reference>
<accession>A0A0H3F8D3</accession>
<name>A0A0H3F8D3_RAHSY</name>
<dbReference type="eggNOG" id="ENOG5030DH1">
    <property type="taxonomic scope" value="Bacteria"/>
</dbReference>
<dbReference type="GO" id="GO:0004519">
    <property type="term" value="F:endonuclease activity"/>
    <property type="evidence" value="ECO:0007669"/>
    <property type="project" value="InterPro"/>
</dbReference>
<evidence type="ECO:0000313" key="2">
    <source>
        <dbReference type="Proteomes" id="UP000007257"/>
    </source>
</evidence>
<dbReference type="Pfam" id="PF05944">
    <property type="entry name" value="Phage_term_smal"/>
    <property type="match status" value="1"/>
</dbReference>
<protein>
    <submittedName>
        <fullName evidence="1">Small terminase subunit</fullName>
    </submittedName>
</protein>
<proteinExistence type="predicted"/>
<dbReference type="InterPro" id="IPR010270">
    <property type="entry name" value="Phage_P2_GpM"/>
</dbReference>
<dbReference type="KEGG" id="rah:Rahaq_0582"/>
<dbReference type="OrthoDB" id="8562788at2"/>
<reference evidence="2" key="1">
    <citation type="submission" date="2011-01" db="EMBL/GenBank/DDBJ databases">
        <title>Complete sequence of chromosome of Rahnella sp. Y9602.</title>
        <authorList>
            <consortium name="US DOE Joint Genome Institute"/>
            <person name="Lucas S."/>
            <person name="Copeland A."/>
            <person name="Lapidus A."/>
            <person name="Cheng J.-F."/>
            <person name="Goodwin L."/>
            <person name="Pitluck S."/>
            <person name="Lu M."/>
            <person name="Detter J.C."/>
            <person name="Han C."/>
            <person name="Tapia R."/>
            <person name="Land M."/>
            <person name="Hauser L."/>
            <person name="Kyrpides N."/>
            <person name="Ivanova N."/>
            <person name="Ovchinnikova G."/>
            <person name="Pagani I."/>
            <person name="Sobecky P.A."/>
            <person name="Martinez R.J."/>
            <person name="Woyke T."/>
        </authorList>
    </citation>
    <scope>NUCLEOTIDE SEQUENCE [LARGE SCALE GENOMIC DNA]</scope>
    <source>
        <strain evidence="2">Y9602</strain>
    </source>
</reference>